<organism evidence="2 3">
    <name type="scientific">Corynebacterium renale</name>
    <dbReference type="NCBI Taxonomy" id="1724"/>
    <lineage>
        <taxon>Bacteria</taxon>
        <taxon>Bacillati</taxon>
        <taxon>Actinomycetota</taxon>
        <taxon>Actinomycetes</taxon>
        <taxon>Mycobacteriales</taxon>
        <taxon>Corynebacteriaceae</taxon>
        <taxon>Corynebacterium</taxon>
    </lineage>
</organism>
<keyword evidence="1" id="KW-0472">Membrane</keyword>
<reference evidence="2 3" key="1">
    <citation type="submission" date="2017-10" db="EMBL/GenBank/DDBJ databases">
        <title>Sequencing the genomes of 1000 actinobacteria strains.</title>
        <authorList>
            <person name="Klenk H.-P."/>
        </authorList>
    </citation>
    <scope>NUCLEOTIDE SEQUENCE [LARGE SCALE GENOMIC DNA]</scope>
    <source>
        <strain evidence="2 3">DSM 20688</strain>
    </source>
</reference>
<protein>
    <submittedName>
        <fullName evidence="2">Uncharacterized protein</fullName>
    </submittedName>
</protein>
<evidence type="ECO:0000313" key="3">
    <source>
        <dbReference type="Proteomes" id="UP000221653"/>
    </source>
</evidence>
<accession>A0A2A9DM22</accession>
<dbReference type="AlphaFoldDB" id="A0A2A9DM22"/>
<proteinExistence type="predicted"/>
<keyword evidence="3" id="KW-1185">Reference proteome</keyword>
<keyword evidence="1" id="KW-1133">Transmembrane helix</keyword>
<comment type="caution">
    <text evidence="2">The sequence shown here is derived from an EMBL/GenBank/DDBJ whole genome shotgun (WGS) entry which is preliminary data.</text>
</comment>
<gene>
    <name evidence="2" type="ORF">ATK06_0720</name>
</gene>
<name>A0A2A9DM22_9CORY</name>
<feature type="transmembrane region" description="Helical" evidence="1">
    <location>
        <begin position="45"/>
        <end position="67"/>
    </location>
</feature>
<evidence type="ECO:0000313" key="2">
    <source>
        <dbReference type="EMBL" id="PFG27644.1"/>
    </source>
</evidence>
<dbReference type="Proteomes" id="UP000221653">
    <property type="component" value="Unassembled WGS sequence"/>
</dbReference>
<sequence length="79" mass="8911">MEKGLPVLVGAKIWGVIFGVDGLWITPRFCGEILGFRSFHSFSTFVIRVLHTFSWVMHTSATCGFIASRRHRSPTFPLV</sequence>
<feature type="transmembrane region" description="Helical" evidence="1">
    <location>
        <begin position="7"/>
        <end position="25"/>
    </location>
</feature>
<evidence type="ECO:0000256" key="1">
    <source>
        <dbReference type="SAM" id="Phobius"/>
    </source>
</evidence>
<keyword evidence="1" id="KW-0812">Transmembrane</keyword>
<dbReference type="EMBL" id="PDJF01000001">
    <property type="protein sequence ID" value="PFG27644.1"/>
    <property type="molecule type" value="Genomic_DNA"/>
</dbReference>